<name>A0AAU9T2Q0_THLAR</name>
<keyword evidence="5" id="KW-1185">Reference proteome</keyword>
<dbReference type="SUPFAM" id="SSF103511">
    <property type="entry name" value="Chlorophyll a-b binding protein"/>
    <property type="match status" value="1"/>
</dbReference>
<dbReference type="Proteomes" id="UP000836841">
    <property type="component" value="Chromosome 6"/>
</dbReference>
<dbReference type="EMBL" id="OU466862">
    <property type="protein sequence ID" value="CAH2074517.1"/>
    <property type="molecule type" value="Genomic_DNA"/>
</dbReference>
<dbReference type="Gene3D" id="1.10.472.10">
    <property type="entry name" value="Cyclin-like"/>
    <property type="match status" value="1"/>
</dbReference>
<dbReference type="GO" id="GO:0051301">
    <property type="term" value="P:cell division"/>
    <property type="evidence" value="ECO:0007669"/>
    <property type="project" value="UniProtKB-KW"/>
</dbReference>
<proteinExistence type="predicted"/>
<evidence type="ECO:0000256" key="2">
    <source>
        <dbReference type="ARBA" id="ARBA00023306"/>
    </source>
</evidence>
<dbReference type="InterPro" id="IPR036915">
    <property type="entry name" value="Cyclin-like_sf"/>
</dbReference>
<accession>A0AAU9T2Q0</accession>
<feature type="domain" description="Cyclin N-terminal" evidence="3">
    <location>
        <begin position="88"/>
        <end position="148"/>
    </location>
</feature>
<dbReference type="AlphaFoldDB" id="A0AAU9T2Q0"/>
<dbReference type="SUPFAM" id="SSF47954">
    <property type="entry name" value="Cyclin-like"/>
    <property type="match status" value="1"/>
</dbReference>
<gene>
    <name evidence="4" type="ORF">TAV2_LOCUS21796</name>
</gene>
<organism evidence="4 5">
    <name type="scientific">Thlaspi arvense</name>
    <name type="common">Field penny-cress</name>
    <dbReference type="NCBI Taxonomy" id="13288"/>
    <lineage>
        <taxon>Eukaryota</taxon>
        <taxon>Viridiplantae</taxon>
        <taxon>Streptophyta</taxon>
        <taxon>Embryophyta</taxon>
        <taxon>Tracheophyta</taxon>
        <taxon>Spermatophyta</taxon>
        <taxon>Magnoliopsida</taxon>
        <taxon>eudicotyledons</taxon>
        <taxon>Gunneridae</taxon>
        <taxon>Pentapetalae</taxon>
        <taxon>rosids</taxon>
        <taxon>malvids</taxon>
        <taxon>Brassicales</taxon>
        <taxon>Brassicaceae</taxon>
        <taxon>Thlaspideae</taxon>
        <taxon>Thlaspi</taxon>
    </lineage>
</organism>
<dbReference type="PANTHER" id="PTHR10177">
    <property type="entry name" value="CYCLINS"/>
    <property type="match status" value="1"/>
</dbReference>
<protein>
    <recommendedName>
        <fullName evidence="3">Cyclin N-terminal domain-containing protein</fullName>
    </recommendedName>
</protein>
<sequence length="429" mass="48824">MDNLLCDESWLSGPLTPEPLPNFRLNTYDDDVAMTPAMDAATVDEAISTDLEKELCFSNHGDKFIEFLVSKKLTDARFQSVQWLIQEWSKWMVELVAVTALSIASKFSEVTSPSLQELQMEGLNHLFHHKTVLEMELILLKALDWRVNSVTSYSFSQHLMAKIGLLGEDMIMSRITDHLLNDLCDLKMAEYLPSVVAVAAVWSVVEEKAALEDKIMNLFGQEHKEKIAKCVNVMKYRNVEKGWRRNAGGEVKRFASMLQRGEMKNTNVDNYVGDLSAIFQILRSEGSNKKRGRDNYEDKFRPAKKMTFIRRQECRQRDKITNEHLAAIVINLFTSPDLVVPWPWSKPQHLLQSETTEFPCTSRKTARRVPKVEPKSQPAFLGFTQTAEIWNSRACMIGLIGTFIVELILNKGILELIGVEIGKGLDLPL</sequence>
<keyword evidence="1" id="KW-0132">Cell division</keyword>
<evidence type="ECO:0000313" key="5">
    <source>
        <dbReference type="Proteomes" id="UP000836841"/>
    </source>
</evidence>
<dbReference type="InterPro" id="IPR006671">
    <property type="entry name" value="Cyclin_N"/>
</dbReference>
<evidence type="ECO:0000259" key="3">
    <source>
        <dbReference type="Pfam" id="PF00134"/>
    </source>
</evidence>
<dbReference type="InterPro" id="IPR039361">
    <property type="entry name" value="Cyclin"/>
</dbReference>
<dbReference type="Pfam" id="PF00134">
    <property type="entry name" value="Cyclin_N"/>
    <property type="match status" value="1"/>
</dbReference>
<keyword evidence="2" id="KW-0131">Cell cycle</keyword>
<reference evidence="4 5" key="1">
    <citation type="submission" date="2022-03" db="EMBL/GenBank/DDBJ databases">
        <authorList>
            <person name="Nunn A."/>
            <person name="Chopra R."/>
            <person name="Nunn A."/>
            <person name="Contreras Garrido A."/>
        </authorList>
    </citation>
    <scope>NUCLEOTIDE SEQUENCE [LARGE SCALE GENOMIC DNA]</scope>
</reference>
<evidence type="ECO:0000256" key="1">
    <source>
        <dbReference type="ARBA" id="ARBA00022618"/>
    </source>
</evidence>
<evidence type="ECO:0000313" key="4">
    <source>
        <dbReference type="EMBL" id="CAH2074517.1"/>
    </source>
</evidence>